<dbReference type="RefSeq" id="WP_262395106.1">
    <property type="nucleotide sequence ID" value="NZ_JACRTD010000004.1"/>
</dbReference>
<accession>A0A926ERJ9</accession>
<dbReference type="EMBL" id="JACRTD010000004">
    <property type="protein sequence ID" value="MBC8585322.1"/>
    <property type="molecule type" value="Genomic_DNA"/>
</dbReference>
<name>A0A926ERJ9_9FIRM</name>
<evidence type="ECO:0000313" key="1">
    <source>
        <dbReference type="EMBL" id="MBC8585322.1"/>
    </source>
</evidence>
<protein>
    <submittedName>
        <fullName evidence="1">Serine/threonine protein phosphatase</fullName>
    </submittedName>
</protein>
<dbReference type="AlphaFoldDB" id="A0A926ERJ9"/>
<dbReference type="Proteomes" id="UP000623678">
    <property type="component" value="Unassembled WGS sequence"/>
</dbReference>
<proteinExistence type="predicted"/>
<reference evidence="1" key="1">
    <citation type="submission" date="2020-08" db="EMBL/GenBank/DDBJ databases">
        <title>Genome public.</title>
        <authorList>
            <person name="Liu C."/>
            <person name="Sun Q."/>
        </authorList>
    </citation>
    <scope>NUCLEOTIDE SEQUENCE</scope>
    <source>
        <strain evidence="1">NSJ-64</strain>
    </source>
</reference>
<gene>
    <name evidence="1" type="ORF">H8705_06970</name>
</gene>
<organism evidence="1 2">
    <name type="scientific">Youxingia wuxianensis</name>
    <dbReference type="NCBI Taxonomy" id="2763678"/>
    <lineage>
        <taxon>Bacteria</taxon>
        <taxon>Bacillati</taxon>
        <taxon>Bacillota</taxon>
        <taxon>Clostridia</taxon>
        <taxon>Eubacteriales</taxon>
        <taxon>Oscillospiraceae</taxon>
        <taxon>Youxingia</taxon>
    </lineage>
</organism>
<comment type="caution">
    <text evidence="1">The sequence shown here is derived from an EMBL/GenBank/DDBJ whole genome shotgun (WGS) entry which is preliminary data.</text>
</comment>
<sequence length="362" mass="39887">MLAWNGALPLYTRDCALYDTLRQTVPVIDAAIDKIGRLTGGCEPKSTNSAAQKELETFFETVKVGAMSQGIDSFLRCYLDSLLTYGSAVGEIVLTPDASSIAGLYNVPIKNIYFKKSENPFGVVICAAKNGMDPQPIPYPQLVVYSALNPKAGQVCGTSILECLPFVSDVLTKIYHSIGQNFERIANLRYAVTYKPSSSSLDRAYAKDIAGNIAREWADAMNSVKSGQIKDFVAVGDVDIKVIGADNQMIDTEVPVRQMLEQIVAKLGVPPFLLGLNWSTTERMSAQQADILTSELDSYRRLLTPVLIKICTLYLRLRGYTSDVAIQWDNVNLQDEVELANARLINIQADQLESQIKEETRP</sequence>
<evidence type="ECO:0000313" key="2">
    <source>
        <dbReference type="Proteomes" id="UP000623678"/>
    </source>
</evidence>
<keyword evidence="2" id="KW-1185">Reference proteome</keyword>